<dbReference type="EC" id="1.10.3.2" evidence="5"/>
<evidence type="ECO:0000313" key="16">
    <source>
        <dbReference type="Proteomes" id="UP001412067"/>
    </source>
</evidence>
<dbReference type="PANTHER" id="PTHR11709">
    <property type="entry name" value="MULTI-COPPER OXIDASE"/>
    <property type="match status" value="1"/>
</dbReference>
<dbReference type="InterPro" id="IPR001117">
    <property type="entry name" value="Cu-oxidase_2nd"/>
</dbReference>
<keyword evidence="12" id="KW-0439">Lignin degradation</keyword>
<keyword evidence="16" id="KW-1185">Reference proteome</keyword>
<evidence type="ECO:0000256" key="7">
    <source>
        <dbReference type="ARBA" id="ARBA00022525"/>
    </source>
</evidence>
<reference evidence="15 16" key="1">
    <citation type="journal article" date="2022" name="Nat. Plants">
        <title>Genomes of leafy and leafless Platanthera orchids illuminate the evolution of mycoheterotrophy.</title>
        <authorList>
            <person name="Li M.H."/>
            <person name="Liu K.W."/>
            <person name="Li Z."/>
            <person name="Lu H.C."/>
            <person name="Ye Q.L."/>
            <person name="Zhang D."/>
            <person name="Wang J.Y."/>
            <person name="Li Y.F."/>
            <person name="Zhong Z.M."/>
            <person name="Liu X."/>
            <person name="Yu X."/>
            <person name="Liu D.K."/>
            <person name="Tu X.D."/>
            <person name="Liu B."/>
            <person name="Hao Y."/>
            <person name="Liao X.Y."/>
            <person name="Jiang Y.T."/>
            <person name="Sun W.H."/>
            <person name="Chen J."/>
            <person name="Chen Y.Q."/>
            <person name="Ai Y."/>
            <person name="Zhai J.W."/>
            <person name="Wu S.S."/>
            <person name="Zhou Z."/>
            <person name="Hsiao Y.Y."/>
            <person name="Wu W.L."/>
            <person name="Chen Y.Y."/>
            <person name="Lin Y.F."/>
            <person name="Hsu J.L."/>
            <person name="Li C.Y."/>
            <person name="Wang Z.W."/>
            <person name="Zhao X."/>
            <person name="Zhong W.Y."/>
            <person name="Ma X.K."/>
            <person name="Ma L."/>
            <person name="Huang J."/>
            <person name="Chen G.Z."/>
            <person name="Huang M.Z."/>
            <person name="Huang L."/>
            <person name="Peng D.H."/>
            <person name="Luo Y.B."/>
            <person name="Zou S.Q."/>
            <person name="Chen S.P."/>
            <person name="Lan S."/>
            <person name="Tsai W.C."/>
            <person name="Van de Peer Y."/>
            <person name="Liu Z.J."/>
        </authorList>
    </citation>
    <scope>NUCLEOTIDE SEQUENCE [LARGE SCALE GENOMIC DNA]</scope>
    <source>
        <strain evidence="15">Lor288</strain>
    </source>
</reference>
<evidence type="ECO:0000256" key="4">
    <source>
        <dbReference type="ARBA" id="ARBA00010609"/>
    </source>
</evidence>
<dbReference type="EMBL" id="JBBWWR010000015">
    <property type="protein sequence ID" value="KAK8950365.1"/>
    <property type="molecule type" value="Genomic_DNA"/>
</dbReference>
<dbReference type="Pfam" id="PF00394">
    <property type="entry name" value="Cu-oxidase"/>
    <property type="match status" value="1"/>
</dbReference>
<protein>
    <recommendedName>
        <fullName evidence="5">laccase</fullName>
        <ecNumber evidence="5">1.10.3.2</ecNumber>
    </recommendedName>
</protein>
<dbReference type="Proteomes" id="UP001412067">
    <property type="component" value="Unassembled WGS sequence"/>
</dbReference>
<dbReference type="InterPro" id="IPR011706">
    <property type="entry name" value="Cu-oxidase_C"/>
</dbReference>
<evidence type="ECO:0000259" key="14">
    <source>
        <dbReference type="Pfam" id="PF07731"/>
    </source>
</evidence>
<sequence>MTHSRPFAGASPAFLQIRYCDAFRRTTNKVSIPTDQNPIDVINYAIHSGAAPKISDAFTINGQPGDLFSCSTKASRTEIFPVKPGESNLLRFINAALNTEHFVSIAGHIMIVVAAHTSYTKPFSTSLLILAPGQTTDIILIANQPISSYHIAARAYASAESVAFDDTTATAILDYDCGCLPDPSRRTLPSILPAFNDTAATVIFSAALKSLAPVKLPGPNCGGPNDTTRFGASINNFSFPSTYSILQAHQFTVPGVFADDFPARPPVEFDYTGGNIGRELWQLEPATKVYKLKYGSVVELVLQGTAIYAAENHPIHLHGHNFYVLGKGFGNFDPVRDPAKFNLVDPTVRNTVGVPVKGWSAIRFVANNPKVWLLHCNLDVHIT</sequence>
<evidence type="ECO:0000256" key="11">
    <source>
        <dbReference type="ARBA" id="ARBA00023008"/>
    </source>
</evidence>
<keyword evidence="10" id="KW-0560">Oxidoreductase</keyword>
<accession>A0ABR2LUX8</accession>
<evidence type="ECO:0000256" key="5">
    <source>
        <dbReference type="ARBA" id="ARBA00012297"/>
    </source>
</evidence>
<dbReference type="Pfam" id="PF07731">
    <property type="entry name" value="Cu-oxidase_2"/>
    <property type="match status" value="1"/>
</dbReference>
<dbReference type="PANTHER" id="PTHR11709:SF431">
    <property type="entry name" value="LACCASE-5"/>
    <property type="match status" value="1"/>
</dbReference>
<dbReference type="InterPro" id="IPR008972">
    <property type="entry name" value="Cupredoxin"/>
</dbReference>
<dbReference type="InterPro" id="IPR034285">
    <property type="entry name" value="CuRO_2_LCC"/>
</dbReference>
<feature type="domain" description="Plastocyanin-like" evidence="14">
    <location>
        <begin position="260"/>
        <end position="382"/>
    </location>
</feature>
<organism evidence="15 16">
    <name type="scientific">Platanthera guangdongensis</name>
    <dbReference type="NCBI Taxonomy" id="2320717"/>
    <lineage>
        <taxon>Eukaryota</taxon>
        <taxon>Viridiplantae</taxon>
        <taxon>Streptophyta</taxon>
        <taxon>Embryophyta</taxon>
        <taxon>Tracheophyta</taxon>
        <taxon>Spermatophyta</taxon>
        <taxon>Magnoliopsida</taxon>
        <taxon>Liliopsida</taxon>
        <taxon>Asparagales</taxon>
        <taxon>Orchidaceae</taxon>
        <taxon>Orchidoideae</taxon>
        <taxon>Orchideae</taxon>
        <taxon>Orchidinae</taxon>
        <taxon>Platanthera</taxon>
    </lineage>
</organism>
<comment type="catalytic activity">
    <reaction evidence="1">
        <text>4 hydroquinone + O2 = 4 benzosemiquinone + 2 H2O</text>
        <dbReference type="Rhea" id="RHEA:11276"/>
        <dbReference type="ChEBI" id="CHEBI:15377"/>
        <dbReference type="ChEBI" id="CHEBI:15379"/>
        <dbReference type="ChEBI" id="CHEBI:17594"/>
        <dbReference type="ChEBI" id="CHEBI:17977"/>
        <dbReference type="EC" id="1.10.3.2"/>
    </reaction>
</comment>
<evidence type="ECO:0000256" key="1">
    <source>
        <dbReference type="ARBA" id="ARBA00000349"/>
    </source>
</evidence>
<name>A0ABR2LUX8_9ASPA</name>
<evidence type="ECO:0000256" key="6">
    <source>
        <dbReference type="ARBA" id="ARBA00022523"/>
    </source>
</evidence>
<gene>
    <name evidence="15" type="primary">LAC3</name>
    <name evidence="15" type="ORF">KSP40_PGU021740</name>
</gene>
<comment type="caution">
    <text evidence="15">The sequence shown here is derived from an EMBL/GenBank/DDBJ whole genome shotgun (WGS) entry which is preliminary data.</text>
</comment>
<evidence type="ECO:0000259" key="13">
    <source>
        <dbReference type="Pfam" id="PF00394"/>
    </source>
</evidence>
<dbReference type="CDD" id="cd13875">
    <property type="entry name" value="CuRO_2_LCC_plant"/>
    <property type="match status" value="1"/>
</dbReference>
<proteinExistence type="inferred from homology"/>
<comment type="similarity">
    <text evidence="4">Belongs to the multicopper oxidase family.</text>
</comment>
<evidence type="ECO:0000256" key="12">
    <source>
        <dbReference type="ARBA" id="ARBA00023185"/>
    </source>
</evidence>
<evidence type="ECO:0000256" key="2">
    <source>
        <dbReference type="ARBA" id="ARBA00002075"/>
    </source>
</evidence>
<evidence type="ECO:0000313" key="15">
    <source>
        <dbReference type="EMBL" id="KAK8950365.1"/>
    </source>
</evidence>
<dbReference type="InterPro" id="IPR045087">
    <property type="entry name" value="Cu-oxidase_fam"/>
</dbReference>
<keyword evidence="11" id="KW-0186">Copper</keyword>
<keyword evidence="6" id="KW-0052">Apoplast</keyword>
<comment type="function">
    <text evidence="2">Lignin degradation and detoxification of lignin-derived products.</text>
</comment>
<keyword evidence="8" id="KW-0479">Metal-binding</keyword>
<evidence type="ECO:0000256" key="10">
    <source>
        <dbReference type="ARBA" id="ARBA00023002"/>
    </source>
</evidence>
<evidence type="ECO:0000256" key="3">
    <source>
        <dbReference type="ARBA" id="ARBA00004271"/>
    </source>
</evidence>
<feature type="domain" description="Plastocyanin-like" evidence="13">
    <location>
        <begin position="41"/>
        <end position="177"/>
    </location>
</feature>
<keyword evidence="9" id="KW-0677">Repeat</keyword>
<evidence type="ECO:0000256" key="9">
    <source>
        <dbReference type="ARBA" id="ARBA00022737"/>
    </source>
</evidence>
<dbReference type="Gene3D" id="2.60.40.420">
    <property type="entry name" value="Cupredoxins - blue copper proteins"/>
    <property type="match status" value="2"/>
</dbReference>
<keyword evidence="7" id="KW-0964">Secreted</keyword>
<comment type="subcellular location">
    <subcellularLocation>
        <location evidence="3">Secreted</location>
        <location evidence="3">Extracellular space</location>
        <location evidence="3">Apoplast</location>
    </subcellularLocation>
</comment>
<evidence type="ECO:0000256" key="8">
    <source>
        <dbReference type="ARBA" id="ARBA00022723"/>
    </source>
</evidence>
<dbReference type="SUPFAM" id="SSF49503">
    <property type="entry name" value="Cupredoxins"/>
    <property type="match status" value="2"/>
</dbReference>